<dbReference type="PANTHER" id="PTHR39207:SF1">
    <property type="entry name" value="ALPHA-GLUCURONIDASE A"/>
    <property type="match status" value="1"/>
</dbReference>
<evidence type="ECO:0000256" key="7">
    <source>
        <dbReference type="PIRNR" id="PIRNR029900"/>
    </source>
</evidence>
<keyword evidence="6 8" id="KW-0624">Polysaccharide degradation</keyword>
<evidence type="ECO:0000256" key="4">
    <source>
        <dbReference type="ARBA" id="ARBA00023277"/>
    </source>
</evidence>
<dbReference type="InterPro" id="IPR011100">
    <property type="entry name" value="Glyco_hydro_67_cat"/>
</dbReference>
<comment type="similarity">
    <text evidence="1 7 8">Belongs to the glycosyl hydrolase 67 family.</text>
</comment>
<feature type="domain" description="Glycosyl hydrolase family 67 C-terminal" evidence="10">
    <location>
        <begin position="475"/>
        <end position="700"/>
    </location>
</feature>
<dbReference type="PIRSF" id="PIRSF029900">
    <property type="entry name" value="Alpha-glucuronds"/>
    <property type="match status" value="1"/>
</dbReference>
<dbReference type="InterPro" id="IPR011395">
    <property type="entry name" value="Glyco_hydro_67_aGlcAse"/>
</dbReference>
<comment type="subunit">
    <text evidence="8">Homodimer.</text>
</comment>
<dbReference type="InterPro" id="IPR037054">
    <property type="entry name" value="A-glucoronidase_C_sf"/>
</dbReference>
<feature type="domain" description="Alpha glucuronidase N-terminal" evidence="9">
    <location>
        <begin position="32"/>
        <end position="151"/>
    </location>
</feature>
<evidence type="ECO:0000259" key="11">
    <source>
        <dbReference type="Pfam" id="PF07488"/>
    </source>
</evidence>
<dbReference type="GO" id="GO:0016787">
    <property type="term" value="F:hydrolase activity"/>
    <property type="evidence" value="ECO:0007669"/>
    <property type="project" value="UniProtKB-KW"/>
</dbReference>
<dbReference type="RefSeq" id="WP_379766220.1">
    <property type="nucleotide sequence ID" value="NZ_JBHSCL010000009.1"/>
</dbReference>
<evidence type="ECO:0000256" key="2">
    <source>
        <dbReference type="ARBA" id="ARBA00022651"/>
    </source>
</evidence>
<dbReference type="Pfam" id="PF03648">
    <property type="entry name" value="Glyco_hydro_67N"/>
    <property type="match status" value="1"/>
</dbReference>
<dbReference type="EC" id="3.2.1.131" evidence="8"/>
<dbReference type="Pfam" id="PF07477">
    <property type="entry name" value="Glyco_hydro_67C"/>
    <property type="match status" value="1"/>
</dbReference>
<evidence type="ECO:0000313" key="13">
    <source>
        <dbReference type="Proteomes" id="UP001595841"/>
    </source>
</evidence>
<dbReference type="Gene3D" id="3.90.1330.10">
    <property type="entry name" value="Alpha-glucuronidase, C-terminal domain"/>
    <property type="match status" value="1"/>
</dbReference>
<keyword evidence="5 7" id="KW-0326">Glycosidase</keyword>
<dbReference type="InterPro" id="IPR017853">
    <property type="entry name" value="GH"/>
</dbReference>
<feature type="domain" description="Glycosyl hydrolase family 67 catalytic" evidence="11">
    <location>
        <begin position="155"/>
        <end position="474"/>
    </location>
</feature>
<sequence>MKQSIKLNVQYFFGIFLFVSFASFSMSNGYELWLNYTKVMDQNLLAEYRSKIQSVYLEGSGETHAAIKKELKMGLGGLLDTEVVFHKYNGTGNQLIVSKYNELPQELKGNFNMDDLSGEGYKIKTVQLKNASYVVVTSNADIGLLYGTFNFLRLLQMNSSLSNLDITEIPKVDIRVLNHWDNLDRTIERGYAGFSIWNWHTLPGYIDQRYIDYARVNASVGINGTVLTNVNANALILTPQYLEKVKALAKVFRPYGIKVYLTARFSAPIEIGGLETADPLDANVIQWWKDKAKEIYTMIPDFGGFLVKANSEGQPGPQNYGRSHLDGANLMADALEPYGGLVIWRAFVYSEHDPTDRAKQAYSEFLPEDGKFKNNVLLQVKNGAIDFQPREPFHPLFGAMPNTPVMMEFQITKEYLGFATHLVFLPKLFEEVLQSDTYRKGKGSLVAKVIDGSLNNKKLTGMAGVSNVGNDINWTGHPFGQADWYGFGRLAWNPYMTSENIADEWLRLTFSNDEKFVQPVKQMMIESREAVVNYMNPLGLHHIFDTGHHYGPGPWVNNLSRPEWNPVYYHKVDSEGIGFDRTRTGSDALSQYAPEVEKMFTDLETCPEEYLLWFHHLPWDYTLKNGRTLWDGLGLKYQEGVEKVRDMIKTWKTMEPYVDKNRHHQVSMLLNIQLKEAIWWKDACMLYFQTFSKMDFPKEMETPKHTLDYYKSLKYPFAPGIRPTWN</sequence>
<protein>
    <recommendedName>
        <fullName evidence="8">Xylan alpha-1,2-glucuronidase</fullName>
        <ecNumber evidence="8">3.2.1.131</ecNumber>
    </recommendedName>
</protein>
<evidence type="ECO:0000256" key="8">
    <source>
        <dbReference type="RuleBase" id="RU361198"/>
    </source>
</evidence>
<dbReference type="InterPro" id="IPR005154">
    <property type="entry name" value="Glyco_hydro_67_aGlcAse_N"/>
</dbReference>
<dbReference type="Gene3D" id="3.30.379.10">
    <property type="entry name" value="Chitobiase/beta-hexosaminidase domain 2-like"/>
    <property type="match status" value="1"/>
</dbReference>
<dbReference type="Gene3D" id="3.20.20.80">
    <property type="entry name" value="Glycosidases"/>
    <property type="match status" value="1"/>
</dbReference>
<dbReference type="EMBL" id="JBHSCL010000009">
    <property type="protein sequence ID" value="MFC4221461.1"/>
    <property type="molecule type" value="Genomic_DNA"/>
</dbReference>
<proteinExistence type="inferred from homology"/>
<dbReference type="Pfam" id="PF07488">
    <property type="entry name" value="Glyco_hydro_67M"/>
    <property type="match status" value="1"/>
</dbReference>
<dbReference type="InterPro" id="IPR029018">
    <property type="entry name" value="Hex-like_dom2"/>
</dbReference>
<evidence type="ECO:0000256" key="6">
    <source>
        <dbReference type="ARBA" id="ARBA00023326"/>
    </source>
</evidence>
<keyword evidence="3 7" id="KW-0378">Hydrolase</keyword>
<evidence type="ECO:0000259" key="10">
    <source>
        <dbReference type="Pfam" id="PF07477"/>
    </source>
</evidence>
<dbReference type="PANTHER" id="PTHR39207">
    <property type="entry name" value="ALPHA-GLUCURONIDASE A"/>
    <property type="match status" value="1"/>
</dbReference>
<evidence type="ECO:0000256" key="5">
    <source>
        <dbReference type="ARBA" id="ARBA00023295"/>
    </source>
</evidence>
<keyword evidence="2 7" id="KW-0858">Xylan degradation</keyword>
<name>A0ABV8PRZ9_9FLAO</name>
<evidence type="ECO:0000256" key="3">
    <source>
        <dbReference type="ARBA" id="ARBA00022801"/>
    </source>
</evidence>
<comment type="caution">
    <text evidence="12">The sequence shown here is derived from an EMBL/GenBank/DDBJ whole genome shotgun (WGS) entry which is preliminary data.</text>
</comment>
<comment type="catalytic activity">
    <reaction evidence="8">
        <text>Hydrolysis of (1-&gt;2)-alpha-D-(4-O-methyl)glucuronosyl links in the main chain of hardwood xylans.</text>
        <dbReference type="EC" id="3.2.1.131"/>
    </reaction>
</comment>
<evidence type="ECO:0000259" key="9">
    <source>
        <dbReference type="Pfam" id="PF03648"/>
    </source>
</evidence>
<organism evidence="12 13">
    <name type="scientific">Flagellimonas marina</name>
    <dbReference type="NCBI Taxonomy" id="1775168"/>
    <lineage>
        <taxon>Bacteria</taxon>
        <taxon>Pseudomonadati</taxon>
        <taxon>Bacteroidota</taxon>
        <taxon>Flavobacteriia</taxon>
        <taxon>Flavobacteriales</taxon>
        <taxon>Flavobacteriaceae</taxon>
        <taxon>Flagellimonas</taxon>
    </lineage>
</organism>
<keyword evidence="4 8" id="KW-0119">Carbohydrate metabolism</keyword>
<dbReference type="InterPro" id="IPR011099">
    <property type="entry name" value="Glyco_hydro_67_C"/>
</dbReference>
<accession>A0ABV8PRZ9</accession>
<keyword evidence="13" id="KW-1185">Reference proteome</keyword>
<dbReference type="SUPFAM" id="SSF55545">
    <property type="entry name" value="beta-N-acetylhexosaminidase-like domain"/>
    <property type="match status" value="1"/>
</dbReference>
<dbReference type="Proteomes" id="UP001595841">
    <property type="component" value="Unassembled WGS sequence"/>
</dbReference>
<gene>
    <name evidence="12" type="ORF">ACFOWS_15020</name>
</gene>
<evidence type="ECO:0000256" key="1">
    <source>
        <dbReference type="ARBA" id="ARBA00008833"/>
    </source>
</evidence>
<reference evidence="13" key="1">
    <citation type="journal article" date="2019" name="Int. J. Syst. Evol. Microbiol.">
        <title>The Global Catalogue of Microorganisms (GCM) 10K type strain sequencing project: providing services to taxonomists for standard genome sequencing and annotation.</title>
        <authorList>
            <consortium name="The Broad Institute Genomics Platform"/>
            <consortium name="The Broad Institute Genome Sequencing Center for Infectious Disease"/>
            <person name="Wu L."/>
            <person name="Ma J."/>
        </authorList>
    </citation>
    <scope>NUCLEOTIDE SEQUENCE [LARGE SCALE GENOMIC DNA]</scope>
    <source>
        <strain evidence="13">CGMCC 1.15774</strain>
    </source>
</reference>
<evidence type="ECO:0000313" key="12">
    <source>
        <dbReference type="EMBL" id="MFC4221461.1"/>
    </source>
</evidence>
<dbReference type="SUPFAM" id="SSF51445">
    <property type="entry name" value="(Trans)glycosidases"/>
    <property type="match status" value="1"/>
</dbReference>